<evidence type="ECO:0000313" key="7">
    <source>
        <dbReference type="EMBL" id="OLU46734.1"/>
    </source>
</evidence>
<evidence type="ECO:0000256" key="1">
    <source>
        <dbReference type="ARBA" id="ARBA00022679"/>
    </source>
</evidence>
<evidence type="ECO:0000313" key="8">
    <source>
        <dbReference type="Proteomes" id="UP000186705"/>
    </source>
</evidence>
<name>A0A1U7NN59_9FIRM</name>
<keyword evidence="4" id="KW-0067">ATP-binding</keyword>
<protein>
    <recommendedName>
        <fullName evidence="5">Thiamine diphosphokinase</fullName>
        <ecNumber evidence="5">2.7.6.2</ecNumber>
    </recommendedName>
</protein>
<dbReference type="NCBIfam" id="TIGR01378">
    <property type="entry name" value="thi_PPkinase"/>
    <property type="match status" value="1"/>
</dbReference>
<keyword evidence="8" id="KW-1185">Reference proteome</keyword>
<dbReference type="Proteomes" id="UP000186705">
    <property type="component" value="Unassembled WGS sequence"/>
</dbReference>
<dbReference type="CDD" id="cd07995">
    <property type="entry name" value="TPK"/>
    <property type="match status" value="1"/>
</dbReference>
<keyword evidence="1" id="KW-0808">Transferase</keyword>
<dbReference type="PANTHER" id="PTHR41299:SF1">
    <property type="entry name" value="THIAMINE PYROPHOSPHOKINASE"/>
    <property type="match status" value="1"/>
</dbReference>
<dbReference type="RefSeq" id="WP_076341216.1">
    <property type="nucleotide sequence ID" value="NZ_CAPQIB010000009.1"/>
</dbReference>
<dbReference type="InterPro" id="IPR007373">
    <property type="entry name" value="Thiamin_PyroPKinase_B1-bd"/>
</dbReference>
<reference evidence="7 8" key="1">
    <citation type="submission" date="2016-11" db="EMBL/GenBank/DDBJ databases">
        <title>Description of two novel members of the family Erysipelotrichaceae: Ileibacterium lipovorans gen. nov., sp. nov. and Dubosiella newyorkensis, gen. nov., sp. nov.</title>
        <authorList>
            <person name="Cox L.M."/>
            <person name="Sohn J."/>
            <person name="Tyrrell K.L."/>
            <person name="Citron D.M."/>
            <person name="Lawson P.A."/>
            <person name="Patel N.B."/>
            <person name="Iizumi T."/>
            <person name="Perez-Perez G.I."/>
            <person name="Goldstein E.J."/>
            <person name="Blaser M.J."/>
        </authorList>
    </citation>
    <scope>NUCLEOTIDE SEQUENCE [LARGE SCALE GENOMIC DNA]</scope>
    <source>
        <strain evidence="7 8">NYU-BL-A4</strain>
    </source>
</reference>
<evidence type="ECO:0000256" key="2">
    <source>
        <dbReference type="ARBA" id="ARBA00022741"/>
    </source>
</evidence>
<dbReference type="GO" id="GO:0009229">
    <property type="term" value="P:thiamine diphosphate biosynthetic process"/>
    <property type="evidence" value="ECO:0007669"/>
    <property type="project" value="InterPro"/>
</dbReference>
<comment type="caution">
    <text evidence="7">The sequence shown here is derived from an EMBL/GenBank/DDBJ whole genome shotgun (WGS) entry which is preliminary data.</text>
</comment>
<sequence length="200" mass="22494">MRPAVLVTPLAKTIPFVENAIYVGVDAGVLTLLEQEFPVEFAVGDFDSMSQEAYEKIESLVKIEKHPIMKDESDAQLALRLVKEKGCSPIYLCGALSKRIDHTIANLRLLMYHYPDLILWDEKQNVSLFQRGKHVLKNTYKNVSFFAVGKATITLEGFLYPLEHREIDVSDIYTLSNSIVDQEGVVIVEDGAILCVMSDE</sequence>
<keyword evidence="3 7" id="KW-0418">Kinase</keyword>
<dbReference type="GO" id="GO:0005524">
    <property type="term" value="F:ATP binding"/>
    <property type="evidence" value="ECO:0007669"/>
    <property type="project" value="UniProtKB-KW"/>
</dbReference>
<dbReference type="InterPro" id="IPR036371">
    <property type="entry name" value="TPK_B1-bd_sf"/>
</dbReference>
<dbReference type="InterPro" id="IPR036759">
    <property type="entry name" value="TPK_catalytic_sf"/>
</dbReference>
<dbReference type="InterPro" id="IPR006282">
    <property type="entry name" value="Thi_PPkinase"/>
</dbReference>
<dbReference type="GO" id="GO:0006772">
    <property type="term" value="P:thiamine metabolic process"/>
    <property type="evidence" value="ECO:0007669"/>
    <property type="project" value="UniProtKB-UniRule"/>
</dbReference>
<dbReference type="EC" id="2.7.6.2" evidence="5"/>
<dbReference type="SMART" id="SM00983">
    <property type="entry name" value="TPK_B1_binding"/>
    <property type="match status" value="1"/>
</dbReference>
<dbReference type="SUPFAM" id="SSF63862">
    <property type="entry name" value="Thiamin pyrophosphokinase, substrate-binding domain"/>
    <property type="match status" value="1"/>
</dbReference>
<proteinExistence type="predicted"/>
<evidence type="ECO:0000256" key="4">
    <source>
        <dbReference type="ARBA" id="ARBA00022840"/>
    </source>
</evidence>
<evidence type="ECO:0000256" key="3">
    <source>
        <dbReference type="ARBA" id="ARBA00022777"/>
    </source>
</evidence>
<dbReference type="Pfam" id="PF04265">
    <property type="entry name" value="TPK_B1_binding"/>
    <property type="match status" value="1"/>
</dbReference>
<evidence type="ECO:0000256" key="5">
    <source>
        <dbReference type="NCBIfam" id="TIGR01378"/>
    </source>
</evidence>
<dbReference type="GO" id="GO:0004788">
    <property type="term" value="F:thiamine diphosphokinase activity"/>
    <property type="evidence" value="ECO:0007669"/>
    <property type="project" value="UniProtKB-UniRule"/>
</dbReference>
<accession>A0A1U7NN59</accession>
<dbReference type="GeneID" id="78275336"/>
<dbReference type="OrthoDB" id="9804377at2"/>
<keyword evidence="2" id="KW-0547">Nucleotide-binding</keyword>
<evidence type="ECO:0000259" key="6">
    <source>
        <dbReference type="SMART" id="SM00983"/>
    </source>
</evidence>
<dbReference type="InterPro" id="IPR053149">
    <property type="entry name" value="TPK"/>
</dbReference>
<dbReference type="GO" id="GO:0030975">
    <property type="term" value="F:thiamine binding"/>
    <property type="evidence" value="ECO:0007669"/>
    <property type="project" value="InterPro"/>
</dbReference>
<organism evidence="7 8">
    <name type="scientific">Dubosiella newyorkensis</name>
    <dbReference type="NCBI Taxonomy" id="1862672"/>
    <lineage>
        <taxon>Bacteria</taxon>
        <taxon>Bacillati</taxon>
        <taxon>Bacillota</taxon>
        <taxon>Erysipelotrichia</taxon>
        <taxon>Erysipelotrichales</taxon>
        <taxon>Erysipelotrichaceae</taxon>
        <taxon>Dubosiella</taxon>
    </lineage>
</organism>
<dbReference type="GO" id="GO:0016301">
    <property type="term" value="F:kinase activity"/>
    <property type="evidence" value="ECO:0007669"/>
    <property type="project" value="UniProtKB-KW"/>
</dbReference>
<dbReference type="EMBL" id="MPKA01000060">
    <property type="protein sequence ID" value="OLU46734.1"/>
    <property type="molecule type" value="Genomic_DNA"/>
</dbReference>
<dbReference type="Pfam" id="PF04263">
    <property type="entry name" value="TPK_catalytic"/>
    <property type="match status" value="1"/>
</dbReference>
<gene>
    <name evidence="7" type="ORF">BO225_05155</name>
</gene>
<dbReference type="STRING" id="1862672.BO225_05155"/>
<feature type="domain" description="Thiamin pyrophosphokinase thiamin-binding" evidence="6">
    <location>
        <begin position="132"/>
        <end position="194"/>
    </location>
</feature>
<dbReference type="SUPFAM" id="SSF63999">
    <property type="entry name" value="Thiamin pyrophosphokinase, catalytic domain"/>
    <property type="match status" value="1"/>
</dbReference>
<dbReference type="AlphaFoldDB" id="A0A1U7NN59"/>
<dbReference type="Gene3D" id="3.40.50.10240">
    <property type="entry name" value="Thiamin pyrophosphokinase, catalytic domain"/>
    <property type="match status" value="1"/>
</dbReference>
<dbReference type="InterPro" id="IPR007371">
    <property type="entry name" value="TPK_catalytic"/>
</dbReference>
<dbReference type="PANTHER" id="PTHR41299">
    <property type="entry name" value="THIAMINE PYROPHOSPHOKINASE"/>
    <property type="match status" value="1"/>
</dbReference>